<proteinExistence type="predicted"/>
<name>A0A1I7UE58_9PELO</name>
<keyword evidence="1" id="KW-1185">Reference proteome</keyword>
<dbReference type="WBParaSite" id="Csp11.Scaffold629.g8415.t1">
    <property type="protein sequence ID" value="Csp11.Scaffold629.g8415.t1"/>
    <property type="gene ID" value="Csp11.Scaffold629.g8415"/>
</dbReference>
<dbReference type="AlphaFoldDB" id="A0A1I7UE58"/>
<evidence type="ECO:0000313" key="1">
    <source>
        <dbReference type="Proteomes" id="UP000095282"/>
    </source>
</evidence>
<sequence length="418" mass="46949">MADVLVAEVISEKVVYNGLENGVEAPTDEIHYLGAPTEAVAIADGAISIVSGALTVGMMATPPPVNAVFGVLAGVGALISAGLKFVPGEKDPLEERLKELTKQVQKLNALIIARFGGMRAFIMENKFFIEVVGEISTLKKFMDDVLIEKTPNSIENFKLCYEKNPPLNIGYILLSILSQDSTNPLIMEIEADKEQIEKTFRKWENIILTLIGDLKLLEAFASGLLKRKSAILNKIGEEKTEDGKEWKKYKDEFSKYKKMYLDEPDNEKIAKTIHEEVRRLGYEYTVAIFKSATPNKDFYIHCVDPDQLVELQIDKYTCGFVYRTKTSDSDDLEPIKTQLKDVGTKFRKRPESLNKLVDDELVAKNLVRTDGLIALINSDRHPIVYFQGQYEKNNARGEDIDLELEGGDRYAKLIVCLP</sequence>
<organism evidence="1 2">
    <name type="scientific">Caenorhabditis tropicalis</name>
    <dbReference type="NCBI Taxonomy" id="1561998"/>
    <lineage>
        <taxon>Eukaryota</taxon>
        <taxon>Metazoa</taxon>
        <taxon>Ecdysozoa</taxon>
        <taxon>Nematoda</taxon>
        <taxon>Chromadorea</taxon>
        <taxon>Rhabditida</taxon>
        <taxon>Rhabditina</taxon>
        <taxon>Rhabditomorpha</taxon>
        <taxon>Rhabditoidea</taxon>
        <taxon>Rhabditidae</taxon>
        <taxon>Peloderinae</taxon>
        <taxon>Caenorhabditis</taxon>
    </lineage>
</organism>
<dbReference type="PANTHER" id="PTHR31464">
    <property type="entry name" value="PROTEIN CBG01266"/>
    <property type="match status" value="1"/>
</dbReference>
<dbReference type="Proteomes" id="UP000095282">
    <property type="component" value="Unplaced"/>
</dbReference>
<reference evidence="2" key="1">
    <citation type="submission" date="2016-11" db="UniProtKB">
        <authorList>
            <consortium name="WormBaseParasite"/>
        </authorList>
    </citation>
    <scope>IDENTIFICATION</scope>
</reference>
<dbReference type="STRING" id="1561998.A0A1I7UE58"/>
<evidence type="ECO:0000313" key="2">
    <source>
        <dbReference type="WBParaSite" id="Csp11.Scaffold629.g8415.t1"/>
    </source>
</evidence>
<protein>
    <submittedName>
        <fullName evidence="2">DUF4781 domain-containing protein</fullName>
    </submittedName>
</protein>
<accession>A0A1I7UE58</accession>
<dbReference type="Pfam" id="PF05075">
    <property type="entry name" value="DUF684"/>
    <property type="match status" value="1"/>
</dbReference>
<dbReference type="PANTHER" id="PTHR31464:SF7">
    <property type="entry name" value="DUF4781 DOMAIN-CONTAINING PROTEIN"/>
    <property type="match status" value="1"/>
</dbReference>
<dbReference type="InterPro" id="IPR007767">
    <property type="entry name" value="DUF684"/>
</dbReference>